<dbReference type="Gene3D" id="3.30.70.270">
    <property type="match status" value="1"/>
</dbReference>
<dbReference type="InterPro" id="IPR043128">
    <property type="entry name" value="Rev_trsase/Diguanyl_cyclase"/>
</dbReference>
<protein>
    <recommendedName>
        <fullName evidence="3">Reverse transcriptase domain-containing protein</fullName>
    </recommendedName>
</protein>
<dbReference type="InterPro" id="IPR052055">
    <property type="entry name" value="Hepadnavirus_pol/RT"/>
</dbReference>
<dbReference type="EMBL" id="JAPWTJ010003592">
    <property type="protein sequence ID" value="KAJ8954462.1"/>
    <property type="molecule type" value="Genomic_DNA"/>
</dbReference>
<dbReference type="PANTHER" id="PTHR33050:SF7">
    <property type="entry name" value="RIBONUCLEASE H"/>
    <property type="match status" value="1"/>
</dbReference>
<gene>
    <name evidence="1" type="ORF">NQ317_019461</name>
</gene>
<evidence type="ECO:0000313" key="1">
    <source>
        <dbReference type="EMBL" id="KAJ8954462.1"/>
    </source>
</evidence>
<dbReference type="Proteomes" id="UP001162164">
    <property type="component" value="Unassembled WGS sequence"/>
</dbReference>
<proteinExistence type="predicted"/>
<organism evidence="1 2">
    <name type="scientific">Molorchus minor</name>
    <dbReference type="NCBI Taxonomy" id="1323400"/>
    <lineage>
        <taxon>Eukaryota</taxon>
        <taxon>Metazoa</taxon>
        <taxon>Ecdysozoa</taxon>
        <taxon>Arthropoda</taxon>
        <taxon>Hexapoda</taxon>
        <taxon>Insecta</taxon>
        <taxon>Pterygota</taxon>
        <taxon>Neoptera</taxon>
        <taxon>Endopterygota</taxon>
        <taxon>Coleoptera</taxon>
        <taxon>Polyphaga</taxon>
        <taxon>Cucujiformia</taxon>
        <taxon>Chrysomeloidea</taxon>
        <taxon>Cerambycidae</taxon>
        <taxon>Lamiinae</taxon>
        <taxon>Monochamini</taxon>
        <taxon>Molorchus</taxon>
    </lineage>
</organism>
<dbReference type="InterPro" id="IPR043502">
    <property type="entry name" value="DNA/RNA_pol_sf"/>
</dbReference>
<evidence type="ECO:0000313" key="2">
    <source>
        <dbReference type="Proteomes" id="UP001162164"/>
    </source>
</evidence>
<comment type="caution">
    <text evidence="1">The sequence shown here is derived from an EMBL/GenBank/DDBJ whole genome shotgun (WGS) entry which is preliminary data.</text>
</comment>
<name>A0ABQ9IQR2_9CUCU</name>
<reference evidence="1" key="1">
    <citation type="journal article" date="2023" name="Insect Mol. Biol.">
        <title>Genome sequencing provides insights into the evolution of gene families encoding plant cell wall-degrading enzymes in longhorned beetles.</title>
        <authorList>
            <person name="Shin N.R."/>
            <person name="Okamura Y."/>
            <person name="Kirsch R."/>
            <person name="Pauchet Y."/>
        </authorList>
    </citation>
    <scope>NUCLEOTIDE SEQUENCE</scope>
    <source>
        <strain evidence="1">MMC_N1</strain>
    </source>
</reference>
<accession>A0ABQ9IQR2</accession>
<dbReference type="PANTHER" id="PTHR33050">
    <property type="entry name" value="REVERSE TRANSCRIPTASE DOMAIN-CONTAINING PROTEIN"/>
    <property type="match status" value="1"/>
</dbReference>
<dbReference type="CDD" id="cd09275">
    <property type="entry name" value="RNase_HI_RT_DIRS1"/>
    <property type="match status" value="1"/>
</dbReference>
<dbReference type="SUPFAM" id="SSF56672">
    <property type="entry name" value="DNA/RNA polymerases"/>
    <property type="match status" value="1"/>
</dbReference>
<sequence>MAGTCPPLAQVSSLSCNDKGAIPKDQKEKLLCYLGDSAKILADLAYHSSQLRRTLILPQMDKSVREMAETTSPGIYLFGDDFGGKRKFKQEAPGPSAEGGEATEGLLLKTKPQQPIPEQPLKGPYVRILLFTVRSIIGTLLLHKTVKTSYGATQSEAISCVNYLDDFILFGDTAEQCDKHTKFAIRLLTRLGFIINYEKSSLVPARNKNFLGFNFDSQQQRLNLPNEKRLMILKQTHALQVEPFCKIRDLARVLGLLVSACPAVRYGWLYTKTLERDKYLALQKSNANYDAKMQISSLGKSDLNWWEKNILTTYNTIQTDSYDIEIFTDSSLTGWGAVCQGQSTHGWWTTLDKKEHINVLELKKPYFTA</sequence>
<keyword evidence="2" id="KW-1185">Reference proteome</keyword>
<evidence type="ECO:0008006" key="3">
    <source>
        <dbReference type="Google" id="ProtNLM"/>
    </source>
</evidence>